<evidence type="ECO:0000313" key="3">
    <source>
        <dbReference type="Proteomes" id="UP001165090"/>
    </source>
</evidence>
<feature type="region of interest" description="Disordered" evidence="1">
    <location>
        <begin position="613"/>
        <end position="653"/>
    </location>
</feature>
<feature type="region of interest" description="Disordered" evidence="1">
    <location>
        <begin position="217"/>
        <end position="237"/>
    </location>
</feature>
<organism evidence="2 3">
    <name type="scientific">Volvox africanus</name>
    <dbReference type="NCBI Taxonomy" id="51714"/>
    <lineage>
        <taxon>Eukaryota</taxon>
        <taxon>Viridiplantae</taxon>
        <taxon>Chlorophyta</taxon>
        <taxon>core chlorophytes</taxon>
        <taxon>Chlorophyceae</taxon>
        <taxon>CS clade</taxon>
        <taxon>Chlamydomonadales</taxon>
        <taxon>Volvocaceae</taxon>
        <taxon>Volvox</taxon>
    </lineage>
</organism>
<feature type="compositionally biased region" description="Low complexity" evidence="1">
    <location>
        <begin position="545"/>
        <end position="558"/>
    </location>
</feature>
<dbReference type="EMBL" id="BSDZ01000086">
    <property type="protein sequence ID" value="GLI69669.1"/>
    <property type="molecule type" value="Genomic_DNA"/>
</dbReference>
<feature type="non-terminal residue" evidence="2">
    <location>
        <position position="1350"/>
    </location>
</feature>
<feature type="compositionally biased region" description="Low complexity" evidence="1">
    <location>
        <begin position="1204"/>
        <end position="1214"/>
    </location>
</feature>
<feature type="region of interest" description="Disordered" evidence="1">
    <location>
        <begin position="282"/>
        <end position="310"/>
    </location>
</feature>
<proteinExistence type="predicted"/>
<reference evidence="2 3" key="1">
    <citation type="journal article" date="2023" name="IScience">
        <title>Expanded male sex-determining region conserved during the evolution of homothallism in the green alga Volvox.</title>
        <authorList>
            <person name="Yamamoto K."/>
            <person name="Matsuzaki R."/>
            <person name="Mahakham W."/>
            <person name="Heman W."/>
            <person name="Sekimoto H."/>
            <person name="Kawachi M."/>
            <person name="Minakuchi Y."/>
            <person name="Toyoda A."/>
            <person name="Nozaki H."/>
        </authorList>
    </citation>
    <scope>NUCLEOTIDE SEQUENCE [LARGE SCALE GENOMIC DNA]</scope>
    <source>
        <strain evidence="2 3">NIES-4468</strain>
    </source>
</reference>
<feature type="region of interest" description="Disordered" evidence="1">
    <location>
        <begin position="955"/>
        <end position="975"/>
    </location>
</feature>
<name>A0ABQ5SJ03_9CHLO</name>
<feature type="compositionally biased region" description="Low complexity" evidence="1">
    <location>
        <begin position="757"/>
        <end position="770"/>
    </location>
</feature>
<feature type="region of interest" description="Disordered" evidence="1">
    <location>
        <begin position="1204"/>
        <end position="1225"/>
    </location>
</feature>
<feature type="compositionally biased region" description="Polar residues" evidence="1">
    <location>
        <begin position="108"/>
        <end position="124"/>
    </location>
</feature>
<dbReference type="Proteomes" id="UP001165090">
    <property type="component" value="Unassembled WGS sequence"/>
</dbReference>
<accession>A0ABQ5SJ03</accession>
<feature type="compositionally biased region" description="Basic and acidic residues" evidence="1">
    <location>
        <begin position="531"/>
        <end position="544"/>
    </location>
</feature>
<comment type="caution">
    <text evidence="2">The sequence shown here is derived from an EMBL/GenBank/DDBJ whole genome shotgun (WGS) entry which is preliminary data.</text>
</comment>
<feature type="compositionally biased region" description="Gly residues" evidence="1">
    <location>
        <begin position="627"/>
        <end position="638"/>
    </location>
</feature>
<evidence type="ECO:0000313" key="2">
    <source>
        <dbReference type="EMBL" id="GLI69669.1"/>
    </source>
</evidence>
<feature type="region of interest" description="Disordered" evidence="1">
    <location>
        <begin position="531"/>
        <end position="559"/>
    </location>
</feature>
<feature type="compositionally biased region" description="Low complexity" evidence="1">
    <location>
        <begin position="822"/>
        <end position="837"/>
    </location>
</feature>
<feature type="region of interest" description="Disordered" evidence="1">
    <location>
        <begin position="81"/>
        <end position="146"/>
    </location>
</feature>
<evidence type="ECO:0000256" key="1">
    <source>
        <dbReference type="SAM" id="MobiDB-lite"/>
    </source>
</evidence>
<keyword evidence="3" id="KW-1185">Reference proteome</keyword>
<feature type="region of interest" description="Disordered" evidence="1">
    <location>
        <begin position="756"/>
        <end position="777"/>
    </location>
</feature>
<gene>
    <name evidence="2" type="ORF">VaNZ11_014347</name>
</gene>
<protein>
    <submittedName>
        <fullName evidence="2">Uncharacterized protein</fullName>
    </submittedName>
</protein>
<feature type="region of interest" description="Disordered" evidence="1">
    <location>
        <begin position="822"/>
        <end position="847"/>
    </location>
</feature>
<feature type="region of interest" description="Disordered" evidence="1">
    <location>
        <begin position="571"/>
        <end position="595"/>
    </location>
</feature>
<sequence>MTDFATAAGPAQALQLPDMYETFTFIEGAEGLSGPPLLLPPPAPLLRSCSIHADAFSQQLAEAFQSVTDVDLTSLGAEYDVSDRPSGLQPMVSNQLPRQGSVRRGPQLSASPSGSVGRSPSAATASPPLYTPMAAASTPPLPLSMQPLPPRHPSYILPRGSPAVSRRIPLARPSLQNLATLRQAKIAPPPPSQPLGALPREATGSVRIMTPVDGAADSAMPRLPLPPPPRTSFRRSRSVNAAEFISSVNVGGRGGENGISDESSHVAAVTAYCDLRDLSPPCSPDSLASEDGNRENQSLGPGGPPPALTRMTSWFTSAATGGPHSVAPLIAHIGYCVAQPGPLSGSLSTRNRCSFEEARGNSALPGDSAVLGGGGLAGVLPPRSASVSSASSITGVRPSSGATTGYGNLGNAGGGVGEGWQWSTAGAKSPSRPGATLSLSFDSTGKCFTLSQVDPQEKQRHECLQLKQHFGEVAVEPTLASETANTRAALVLLPQQRSQEQEQVLHQPHAAPIPRRNHPTQRQRERLRLVRQRHEAGQRHDRARAYPAGQQRPQRQGPSCVQLAMPDSVCAPRPLRPLAGASTDEGPSQGEAAQRAVGGSYCQGGCRQPPVGAAECSGDPPANAVDDGGGGDGGGGHGAESSGRNQSSNGSNGDKGVSLVLLGRCMATSLARAAACAGAGGASLEGLTASRPISSPSFLGAGTPPAAAGPQATASGVAASAELRAIPCNSQRNTSTAELADFTRKLGETAIADGLHSPLLPSMPLPRAAPRQPPPLYRSRFSTRAVSIKVNDHCPAARAAAPLLASAATRVALRLSMAAAGVAPPAPATSAVTTPGGRSPTAPPTPALVTQRPPWAADSNPSPNPHAPAVAITLNSPVAVVAAPGGSPAVQGVTCVPDGGEGRPAASTPRLLTNSRTRNAAAVVCSVVVPGCLQLVTWCRTASVTSSAGAVRGSRVTTTAPNASPRRKPWSADGTGVGVGILGGGGGGGVETSSFAADLLRALSCPDEPKGYVGNRDQSRNSLVPTSQQNDGGDGFFFTASLPGGVPADPAGMGPDIASRGDAATVVTEGGNFAFVEPACLVVGNRAHLSLKLSPAALPYEYGSCPLQLCGPYKSGLPNLRTVRLLMTTSCGNLLLDELVPVCPTDLMIRLHLPASASLRPGGVHLFALSHAEAAPQTAFRGAPDMVGEELCGIASLEPPHAVAARNPNTNTPATGGGGGGGSTRRRPLPGVLLGRATLLVVQDERLAAEMAVVYGGCIQHYLSSAAAAGQSVGGCEYDDDVCLDESLLRLLPVSWRRRRVASAPDSGGEVANSTCPADAGGTAVEAAVSLSWQLHVQPLIADLDLVLSA</sequence>
<feature type="compositionally biased region" description="Low complexity" evidence="1">
    <location>
        <begin position="641"/>
        <end position="652"/>
    </location>
</feature>